<dbReference type="Proteomes" id="UP000645257">
    <property type="component" value="Unassembled WGS sequence"/>
</dbReference>
<dbReference type="AlphaFoldDB" id="A0A918UCB0"/>
<reference evidence="2" key="2">
    <citation type="submission" date="2020-09" db="EMBL/GenBank/DDBJ databases">
        <authorList>
            <person name="Sun Q."/>
            <person name="Kim S."/>
        </authorList>
    </citation>
    <scope>NUCLEOTIDE SEQUENCE</scope>
    <source>
        <strain evidence="2">KCTC 32182</strain>
    </source>
</reference>
<evidence type="ECO:0000256" key="1">
    <source>
        <dbReference type="SAM" id="Phobius"/>
    </source>
</evidence>
<comment type="caution">
    <text evidence="2">The sequence shown here is derived from an EMBL/GenBank/DDBJ whole genome shotgun (WGS) entry which is preliminary data.</text>
</comment>
<accession>A0A918UCB0</accession>
<keyword evidence="1" id="KW-0472">Membrane</keyword>
<name>A0A918UCB0_9NEIS</name>
<evidence type="ECO:0000313" key="2">
    <source>
        <dbReference type="EMBL" id="GGY29766.1"/>
    </source>
</evidence>
<evidence type="ECO:0000313" key="3">
    <source>
        <dbReference type="Proteomes" id="UP000645257"/>
    </source>
</evidence>
<feature type="transmembrane region" description="Helical" evidence="1">
    <location>
        <begin position="61"/>
        <end position="81"/>
    </location>
</feature>
<dbReference type="EMBL" id="BMYX01000032">
    <property type="protein sequence ID" value="GGY29766.1"/>
    <property type="molecule type" value="Genomic_DNA"/>
</dbReference>
<gene>
    <name evidence="2" type="ORF">GCM10011289_35840</name>
</gene>
<keyword evidence="1" id="KW-1133">Transmembrane helix</keyword>
<dbReference type="RefSeq" id="WP_189536914.1">
    <property type="nucleotide sequence ID" value="NZ_BMYX01000032.1"/>
</dbReference>
<sequence>MSERRLSPALLPLLGGAALQAVAMLFFSGQASGPAALLYGYAVSAYGYCLFADIRRDTTIPLHFCMATLVLALGISGIMPFPSMGLEETPPAPKPAAKQHADCPKLNSLLFPCDTFAAL</sequence>
<proteinExistence type="predicted"/>
<keyword evidence="3" id="KW-1185">Reference proteome</keyword>
<reference evidence="2" key="1">
    <citation type="journal article" date="2014" name="Int. J. Syst. Evol. Microbiol.">
        <title>Complete genome sequence of Corynebacterium casei LMG S-19264T (=DSM 44701T), isolated from a smear-ripened cheese.</title>
        <authorList>
            <consortium name="US DOE Joint Genome Institute (JGI-PGF)"/>
            <person name="Walter F."/>
            <person name="Albersmeier A."/>
            <person name="Kalinowski J."/>
            <person name="Ruckert C."/>
        </authorList>
    </citation>
    <scope>NUCLEOTIDE SEQUENCE</scope>
    <source>
        <strain evidence="2">KCTC 32182</strain>
    </source>
</reference>
<organism evidence="2 3">
    <name type="scientific">Paludibacterium paludis</name>
    <dbReference type="NCBI Taxonomy" id="1225769"/>
    <lineage>
        <taxon>Bacteria</taxon>
        <taxon>Pseudomonadati</taxon>
        <taxon>Pseudomonadota</taxon>
        <taxon>Betaproteobacteria</taxon>
        <taxon>Neisseriales</taxon>
        <taxon>Chromobacteriaceae</taxon>
        <taxon>Paludibacterium</taxon>
    </lineage>
</organism>
<protein>
    <submittedName>
        <fullName evidence="2">Uncharacterized protein</fullName>
    </submittedName>
</protein>
<keyword evidence="1" id="KW-0812">Transmembrane</keyword>